<proteinExistence type="predicted"/>
<feature type="region of interest" description="Disordered" evidence="2">
    <location>
        <begin position="1028"/>
        <end position="1055"/>
    </location>
</feature>
<dbReference type="EMBL" id="CAXAMM010009868">
    <property type="protein sequence ID" value="CAK9021589.1"/>
    <property type="molecule type" value="Genomic_DNA"/>
</dbReference>
<keyword evidence="1" id="KW-0175">Coiled coil</keyword>
<feature type="region of interest" description="Disordered" evidence="2">
    <location>
        <begin position="1120"/>
        <end position="1139"/>
    </location>
</feature>
<dbReference type="Proteomes" id="UP001642464">
    <property type="component" value="Unassembled WGS sequence"/>
</dbReference>
<feature type="region of interest" description="Disordered" evidence="2">
    <location>
        <begin position="136"/>
        <end position="221"/>
    </location>
</feature>
<sequence length="1238" mass="139855">MDSYCQLPWPYYWSASGNDRDPDGGGTWLGIMEAGNVTKDFECFMHCCHNGFGGMLQGQEGAWLEQEVGNCEDGCAWLVIGDLADLAAVEVRHIKSMGLCRSSGEGNAKVGWCVIEDEAPQGSELKRVRIQYPSPVGIFDDDPEGQAQPTTPPVIVPQQSNASATATSSSQAMAIDVPQTPDVLPGQPTTPRGSPVTRQHEVEGDDHESKRARVESQKKQRLERISAEYAAQVRTVKFAEETYHTMDEYDHDLKLDDHDNVEAWLEEEKDDVQGDQPSPMLVVLLGQQFTVKKNLPGQRLGAKSWYWFLRDWVDKEMSMTWWDWQRDQLLEEEDQTSTEKVVQLFEKNFGAVRSQMIPCDGGINTEDLSSELPPREAFAYRSVVGTCLYLARDRPDLLYTVKELSGAMSRPTYTALQRLKKLVGYLKATPDFCVLLDYPVGGQGKWRATDRFWILETDSDSDWRLVELSQISAVWNLSDIGTKALGIQRARLLLHELNVATGQRNKEPNDATSTTAGWSYGFWFFIMPILFALGFFLWKVWKRAKDAYDSYEQNYTDLAVLESAFERFQRENQFLRCDINALQVEELLGQMRRLREGHNELQGEIVQDSSELVHYGLVQLGGFTFFQTLDPGHRRHMYELERGSMVAHRTMGADRYLAVVRQQNQGTARGGDDTDMLQDNSSEEALREIRAQVHEQLESDEEEGDDVGLAPSENNFNIATETLRSEVNQSLQQHHYARAAQLQQMVMMILDTTHVDRLISSADRVLLFNGLGDRMESLADENRLNDPVTAQRYEAYAGHASAKWWGSLAQNELQGLQAGHSLELERLREELGRERELHREASHVLHGLQAQRDEKVKDLQEELRNLSDGLAQKEEDMLNIQFSMAELQNRCVDQGVLVEENADAFQKASEELAEKEEALENAIQKQQELIAQMNLVSGELQGQVTQLTKELELSKASKEQVQAAASRLESEKAVLLNEMQQIRSKAATDQEALGEKMRQQEKEAQKKLEEFKQDLMQLSSCKDFDMGQEGFKSRQQSGELDRQGPQFPAPGETELVSPMAPSVLIAVEIDLGGSGDDTNGGAATLTIAPWQTSSDYKLVVQDFIHNYRLKPIFEEAEDGLAPEEDRLASEEEDGLASEDERLEREAAAREAEEVHQWEVEDVVELHGLESATLNGQDPRIIVSVGRFAGVQETIKVFEDPKRRPLRIRWFEPINVFEERRFGPHFKDITFKAPSAGGG</sequence>
<protein>
    <submittedName>
        <fullName evidence="3">Uncharacterized protein</fullName>
    </submittedName>
</protein>
<dbReference type="PANTHER" id="PTHR47357">
    <property type="entry name" value="COP1-INTERACTIVE PROTEIN 1"/>
    <property type="match status" value="1"/>
</dbReference>
<feature type="compositionally biased region" description="Basic and acidic residues" evidence="2">
    <location>
        <begin position="198"/>
        <end position="221"/>
    </location>
</feature>
<evidence type="ECO:0000256" key="1">
    <source>
        <dbReference type="SAM" id="Coils"/>
    </source>
</evidence>
<keyword evidence="4" id="KW-1185">Reference proteome</keyword>
<organism evidence="3 4">
    <name type="scientific">Durusdinium trenchii</name>
    <dbReference type="NCBI Taxonomy" id="1381693"/>
    <lineage>
        <taxon>Eukaryota</taxon>
        <taxon>Sar</taxon>
        <taxon>Alveolata</taxon>
        <taxon>Dinophyceae</taxon>
        <taxon>Suessiales</taxon>
        <taxon>Symbiodiniaceae</taxon>
        <taxon>Durusdinium</taxon>
    </lineage>
</organism>
<gene>
    <name evidence="3" type="ORF">SCF082_LOCUS15414</name>
</gene>
<accession>A0ABP0K4S9</accession>
<feature type="compositionally biased region" description="Low complexity" evidence="2">
    <location>
        <begin position="156"/>
        <end position="174"/>
    </location>
</feature>
<dbReference type="PANTHER" id="PTHR47357:SF1">
    <property type="entry name" value="SPINDLE POLE BODY COMPONENT 110"/>
    <property type="match status" value="1"/>
</dbReference>
<feature type="coiled-coil region" evidence="1">
    <location>
        <begin position="558"/>
        <end position="604"/>
    </location>
</feature>
<evidence type="ECO:0000256" key="2">
    <source>
        <dbReference type="SAM" id="MobiDB-lite"/>
    </source>
</evidence>
<feature type="coiled-coil region" evidence="1">
    <location>
        <begin position="856"/>
        <end position="1021"/>
    </location>
</feature>
<evidence type="ECO:0000313" key="4">
    <source>
        <dbReference type="Proteomes" id="UP001642464"/>
    </source>
</evidence>
<evidence type="ECO:0000313" key="3">
    <source>
        <dbReference type="EMBL" id="CAK9021589.1"/>
    </source>
</evidence>
<name>A0ABP0K4S9_9DINO</name>
<reference evidence="3 4" key="1">
    <citation type="submission" date="2024-02" db="EMBL/GenBank/DDBJ databases">
        <authorList>
            <person name="Chen Y."/>
            <person name="Shah S."/>
            <person name="Dougan E. K."/>
            <person name="Thang M."/>
            <person name="Chan C."/>
        </authorList>
    </citation>
    <scope>NUCLEOTIDE SEQUENCE [LARGE SCALE GENOMIC DNA]</scope>
</reference>
<comment type="caution">
    <text evidence="3">The sequence shown here is derived from an EMBL/GenBank/DDBJ whole genome shotgun (WGS) entry which is preliminary data.</text>
</comment>